<sequence>MHHSTSIDLVSEFWQVAMKQLMIHMLVNNRICICGTSLCT</sequence>
<evidence type="ECO:0000313" key="1">
    <source>
        <dbReference type="EMBL" id="MBX73191.1"/>
    </source>
</evidence>
<organism evidence="1">
    <name type="scientific">Rhizophora mucronata</name>
    <name type="common">Asiatic mangrove</name>
    <dbReference type="NCBI Taxonomy" id="61149"/>
    <lineage>
        <taxon>Eukaryota</taxon>
        <taxon>Viridiplantae</taxon>
        <taxon>Streptophyta</taxon>
        <taxon>Embryophyta</taxon>
        <taxon>Tracheophyta</taxon>
        <taxon>Spermatophyta</taxon>
        <taxon>Magnoliopsida</taxon>
        <taxon>eudicotyledons</taxon>
        <taxon>Gunneridae</taxon>
        <taxon>Pentapetalae</taxon>
        <taxon>rosids</taxon>
        <taxon>fabids</taxon>
        <taxon>Malpighiales</taxon>
        <taxon>Rhizophoraceae</taxon>
        <taxon>Rhizophora</taxon>
    </lineage>
</organism>
<proteinExistence type="predicted"/>
<dbReference type="AlphaFoldDB" id="A0A2P2R1Y9"/>
<protein>
    <submittedName>
        <fullName evidence="1">Uncharacterized protein</fullName>
    </submittedName>
</protein>
<name>A0A2P2R1Y9_RHIMU</name>
<dbReference type="EMBL" id="GGEC01092707">
    <property type="protein sequence ID" value="MBX73191.1"/>
    <property type="molecule type" value="Transcribed_RNA"/>
</dbReference>
<reference evidence="1" key="1">
    <citation type="submission" date="2018-02" db="EMBL/GenBank/DDBJ databases">
        <title>Rhizophora mucronata_Transcriptome.</title>
        <authorList>
            <person name="Meera S.P."/>
            <person name="Sreeshan A."/>
            <person name="Augustine A."/>
        </authorList>
    </citation>
    <scope>NUCLEOTIDE SEQUENCE</scope>
    <source>
        <tissue evidence="1">Leaf</tissue>
    </source>
</reference>
<accession>A0A2P2R1Y9</accession>